<dbReference type="Gene3D" id="3.30.420.40">
    <property type="match status" value="2"/>
</dbReference>
<protein>
    <submittedName>
        <fullName evidence="3">Uncharacterized protein</fullName>
    </submittedName>
</protein>
<dbReference type="InterPro" id="IPR040607">
    <property type="entry name" value="ALP_N"/>
</dbReference>
<evidence type="ECO:0000259" key="1">
    <source>
        <dbReference type="Pfam" id="PF17989"/>
    </source>
</evidence>
<gene>
    <name evidence="3" type="ORF">LPE_01918</name>
</gene>
<dbReference type="CDD" id="cd24021">
    <property type="entry name" value="ASKHA_NBD_ParM_Psk41-like"/>
    <property type="match status" value="1"/>
</dbReference>
<proteinExistence type="predicted"/>
<dbReference type="SUPFAM" id="SSF53067">
    <property type="entry name" value="Actin-like ATPase domain"/>
    <property type="match status" value="2"/>
</dbReference>
<organism evidence="3">
    <name type="scientific">Lactiplantibacillus pentosus MP-10</name>
    <dbReference type="NCBI Taxonomy" id="1028490"/>
    <lineage>
        <taxon>Bacteria</taxon>
        <taxon>Bacillati</taxon>
        <taxon>Bacillota</taxon>
        <taxon>Bacilli</taxon>
        <taxon>Lactobacillales</taxon>
        <taxon>Lactobacillaceae</taxon>
        <taxon>Lactiplantibacillus</taxon>
    </lineage>
</organism>
<dbReference type="Pfam" id="PF21522">
    <property type="entry name" value="MreB-like_C"/>
    <property type="match status" value="1"/>
</dbReference>
<reference evidence="3" key="1">
    <citation type="journal article" date="2011" name="J. Bacteriol.">
        <title>Annotated genome sequence of Lactobacillus pentosus MP-10, which has probiotic potential, from naturally fermented Alorena green table olives.</title>
        <authorList>
            <person name="Abriouel H."/>
            <person name="Benomar N."/>
            <person name="Perez Pulido R."/>
            <person name="Canamero M.M."/>
            <person name="Galvez A."/>
        </authorList>
    </citation>
    <scope>NUCLEOTIDE SEQUENCE</scope>
    <source>
        <strain evidence="3">MP-10</strain>
    </source>
</reference>
<dbReference type="Pfam" id="PF17989">
    <property type="entry name" value="ALP_N"/>
    <property type="match status" value="1"/>
</dbReference>
<dbReference type="InterPro" id="IPR049067">
    <property type="entry name" value="MreB-like_C"/>
</dbReference>
<evidence type="ECO:0000313" key="3">
    <source>
        <dbReference type="EMBL" id="CCB82891.1"/>
    </source>
</evidence>
<evidence type="ECO:0000259" key="2">
    <source>
        <dbReference type="Pfam" id="PF21522"/>
    </source>
</evidence>
<dbReference type="AlphaFoldDB" id="F6IW83"/>
<dbReference type="InterPro" id="IPR043129">
    <property type="entry name" value="ATPase_NBD"/>
</dbReference>
<accession>F6IW83</accession>
<sequence>MWYFIYTQYNANKGECFMDIFSLDLGNKQTKLKSSKAEYVLPSRYLNQADMPMSVGNSTMNNDLHTYSVPFSDDKYVWGRDIDGLHLDEYLADTIMYGARYDSEAFKLLANFALGLLASDFKAAKDQVLEVVVTAGLPTGDYADQGQLKALLKVLEGQHQVTIDDKIVTVRVRKVYILPQPIGTLYNELLDGEGFIKNKDLLDEKVGIVDVGGGTILIDTILNFELSGKNRHQFNTGVNDLYEAIANGINGDTSLYQLEKDLRQGNQQHHWSYRFSKNRQDDITDLVCKEIDRFTRRLVANVTSTLKNLDSIDTLFFTGGGANLLNQKILNTTFTNAVIVKNTEVANVNGFYKYGLSQQAQNEGSK</sequence>
<name>F6IW83_LACPE</name>
<dbReference type="EMBL" id="FR871813">
    <property type="protein sequence ID" value="CCB82891.1"/>
    <property type="molecule type" value="Genomic_DNA"/>
</dbReference>
<feature type="domain" description="Actin homologue MreB-like C-terminal" evidence="2">
    <location>
        <begin position="208"/>
        <end position="329"/>
    </location>
</feature>
<feature type="domain" description="Actin-like protein N-terminal" evidence="1">
    <location>
        <begin position="23"/>
        <end position="183"/>
    </location>
</feature>